<evidence type="ECO:0008006" key="4">
    <source>
        <dbReference type="Google" id="ProtNLM"/>
    </source>
</evidence>
<name>A0ABD2P950_9CUCU</name>
<feature type="signal peptide" evidence="1">
    <location>
        <begin position="1"/>
        <end position="23"/>
    </location>
</feature>
<sequence length="183" mass="19599">MGATLTIIIVVVLVSWKVWKSTGYPNGTLGHKVVAGSGIHSNTVCSTKPLLRSSSPRDGDEKDPDIIPAKFESPNCENGRHVNMSSNGNTNTTAIGHLPLSASYGMGGSVSAQWISSGNQKDSSCHQYTNPVKVDTFPKDSRPKDLRLGNESSSTLLKATDLELNGFAIKERLMANRLPESCV</sequence>
<dbReference type="AlphaFoldDB" id="A0ABD2P950"/>
<dbReference type="Proteomes" id="UP001516400">
    <property type="component" value="Unassembled WGS sequence"/>
</dbReference>
<reference evidence="2 3" key="1">
    <citation type="journal article" date="2021" name="BMC Biol.">
        <title>Horizontally acquired antibacterial genes associated with adaptive radiation of ladybird beetles.</title>
        <authorList>
            <person name="Li H.S."/>
            <person name="Tang X.F."/>
            <person name="Huang Y.H."/>
            <person name="Xu Z.Y."/>
            <person name="Chen M.L."/>
            <person name="Du X.Y."/>
            <person name="Qiu B.Y."/>
            <person name="Chen P.T."/>
            <person name="Zhang W."/>
            <person name="Slipinski A."/>
            <person name="Escalona H.E."/>
            <person name="Waterhouse R.M."/>
            <person name="Zwick A."/>
            <person name="Pang H."/>
        </authorList>
    </citation>
    <scope>NUCLEOTIDE SEQUENCE [LARGE SCALE GENOMIC DNA]</scope>
    <source>
        <strain evidence="2">SYSU2018</strain>
    </source>
</reference>
<keyword evidence="1" id="KW-0732">Signal</keyword>
<organism evidence="2 3">
    <name type="scientific">Cryptolaemus montrouzieri</name>
    <dbReference type="NCBI Taxonomy" id="559131"/>
    <lineage>
        <taxon>Eukaryota</taxon>
        <taxon>Metazoa</taxon>
        <taxon>Ecdysozoa</taxon>
        <taxon>Arthropoda</taxon>
        <taxon>Hexapoda</taxon>
        <taxon>Insecta</taxon>
        <taxon>Pterygota</taxon>
        <taxon>Neoptera</taxon>
        <taxon>Endopterygota</taxon>
        <taxon>Coleoptera</taxon>
        <taxon>Polyphaga</taxon>
        <taxon>Cucujiformia</taxon>
        <taxon>Coccinelloidea</taxon>
        <taxon>Coccinellidae</taxon>
        <taxon>Scymninae</taxon>
        <taxon>Scymnini</taxon>
        <taxon>Cryptolaemus</taxon>
    </lineage>
</organism>
<dbReference type="EMBL" id="JABFTP020000185">
    <property type="protein sequence ID" value="KAL3287261.1"/>
    <property type="molecule type" value="Genomic_DNA"/>
</dbReference>
<accession>A0ABD2P950</accession>
<feature type="chain" id="PRO_5044814419" description="Prolactin receptor" evidence="1">
    <location>
        <begin position="24"/>
        <end position="183"/>
    </location>
</feature>
<protein>
    <recommendedName>
        <fullName evidence="4">Prolactin receptor</fullName>
    </recommendedName>
</protein>
<proteinExistence type="predicted"/>
<gene>
    <name evidence="2" type="ORF">HHI36_001737</name>
</gene>
<keyword evidence="3" id="KW-1185">Reference proteome</keyword>
<evidence type="ECO:0000256" key="1">
    <source>
        <dbReference type="SAM" id="SignalP"/>
    </source>
</evidence>
<comment type="caution">
    <text evidence="2">The sequence shown here is derived from an EMBL/GenBank/DDBJ whole genome shotgun (WGS) entry which is preliminary data.</text>
</comment>
<evidence type="ECO:0000313" key="2">
    <source>
        <dbReference type="EMBL" id="KAL3287261.1"/>
    </source>
</evidence>
<evidence type="ECO:0000313" key="3">
    <source>
        <dbReference type="Proteomes" id="UP001516400"/>
    </source>
</evidence>